<dbReference type="AlphaFoldDB" id="A0A6A0AP68"/>
<evidence type="ECO:0000313" key="1">
    <source>
        <dbReference type="EMBL" id="GFH34275.1"/>
    </source>
</evidence>
<reference evidence="1 2" key="1">
    <citation type="submission" date="2020-02" db="EMBL/GenBank/DDBJ databases">
        <title>Whole Genome Shotgun Sequence of Streptomyces sp. strain CWH03.</title>
        <authorList>
            <person name="Dohra H."/>
            <person name="Kodani S."/>
            <person name="Yamamura H."/>
        </authorList>
    </citation>
    <scope>NUCLEOTIDE SEQUENCE [LARGE SCALE GENOMIC DNA]</scope>
    <source>
        <strain evidence="1 2">CWH03</strain>
    </source>
</reference>
<organism evidence="1 2">
    <name type="scientific">Streptomyces pacificus</name>
    <dbReference type="NCBI Taxonomy" id="2705029"/>
    <lineage>
        <taxon>Bacteria</taxon>
        <taxon>Bacillati</taxon>
        <taxon>Actinomycetota</taxon>
        <taxon>Actinomycetes</taxon>
        <taxon>Kitasatosporales</taxon>
        <taxon>Streptomycetaceae</taxon>
        <taxon>Streptomyces</taxon>
    </lineage>
</organism>
<name>A0A6A0AP68_9ACTN</name>
<sequence>MNVRAPQLPKLRDQTLRFLDDPQSALRSGTSSGIQPGLDALASQLRAADLYWVTEDMAALAVSAGSQLAAARWTVADRPSPIGLAMFDGGISTIDARGAQIPVEGVAWGPYDGECMVWLLLSRRRLIAEMTRTDIQLIEEETPPLIPVYGFTIPLTGEALPMAELDVGDCPLIVMQALAASWLLMQQPNLVERATLPADKTVARSYRRAQRPVPDVTLVDLRRHYVPDTAEPNGDGAGSRYRHRWVVSGHWRDQAHGPGRSLRRRTWVPTYVKGPDGAPLLVAEKVNVWRR</sequence>
<dbReference type="EMBL" id="BLLG01000001">
    <property type="protein sequence ID" value="GFH34275.1"/>
    <property type="molecule type" value="Genomic_DNA"/>
</dbReference>
<proteinExistence type="predicted"/>
<keyword evidence="2" id="KW-1185">Reference proteome</keyword>
<evidence type="ECO:0000313" key="2">
    <source>
        <dbReference type="Proteomes" id="UP000484988"/>
    </source>
</evidence>
<dbReference type="RefSeq" id="WP_216854704.1">
    <property type="nucleotide sequence ID" value="NZ_BLLG01000001.1"/>
</dbReference>
<accession>A0A6A0AP68</accession>
<gene>
    <name evidence="1" type="ORF">SCWH03_04890</name>
</gene>
<protein>
    <submittedName>
        <fullName evidence="1">Uncharacterized protein</fullName>
    </submittedName>
</protein>
<comment type="caution">
    <text evidence="1">The sequence shown here is derived from an EMBL/GenBank/DDBJ whole genome shotgun (WGS) entry which is preliminary data.</text>
</comment>
<dbReference type="Proteomes" id="UP000484988">
    <property type="component" value="Unassembled WGS sequence"/>
</dbReference>